<protein>
    <submittedName>
        <fullName evidence="1">DUF1187 family protein</fullName>
    </submittedName>
</protein>
<dbReference type="Pfam" id="PF06688">
    <property type="entry name" value="DUF1187"/>
    <property type="match status" value="1"/>
</dbReference>
<evidence type="ECO:0000313" key="1">
    <source>
        <dbReference type="EMBL" id="HAE8243823.1"/>
    </source>
</evidence>
<comment type="caution">
    <text evidence="1">The sequence shown here is derived from an EMBL/GenBank/DDBJ whole genome shotgun (WGS) entry which is preliminary data.</text>
</comment>
<sequence>MYKYRITAIVKKPGNSPTNWVRFSDKKMNKAECEKMLAGRTEAGKSREEKVTLEEFKCIKE</sequence>
<dbReference type="RefSeq" id="WP_000280163.1">
    <property type="nucleotide sequence ID" value="NZ_CP028196.1"/>
</dbReference>
<name>A0A2R4D8W6_SALET</name>
<dbReference type="InterPro" id="IPR009572">
    <property type="entry name" value="DUF1187"/>
</dbReference>
<accession>A0A2R4D8W6</accession>
<dbReference type="EMBL" id="DAATGM010000033">
    <property type="protein sequence ID" value="HAE8243823.1"/>
    <property type="molecule type" value="Genomic_DNA"/>
</dbReference>
<gene>
    <name evidence="1" type="ORF">G4174_004711</name>
</gene>
<reference evidence="1" key="1">
    <citation type="journal article" date="2018" name="Genome Biol.">
        <title>SKESA: strategic k-mer extension for scrupulous assemblies.</title>
        <authorList>
            <person name="Souvorov A."/>
            <person name="Agarwala R."/>
            <person name="Lipman D.J."/>
        </authorList>
    </citation>
    <scope>NUCLEOTIDE SEQUENCE</scope>
    <source>
        <strain evidence="1">BCW_2665</strain>
    </source>
</reference>
<dbReference type="AlphaFoldDB" id="A0A2R4D8W6"/>
<dbReference type="NCBIfam" id="NF007283">
    <property type="entry name" value="PRK09750.1"/>
    <property type="match status" value="1"/>
</dbReference>
<reference evidence="1" key="2">
    <citation type="submission" date="2018-07" db="EMBL/GenBank/DDBJ databases">
        <authorList>
            <consortium name="NCBI Pathogen Detection Project"/>
        </authorList>
    </citation>
    <scope>NUCLEOTIDE SEQUENCE</scope>
    <source>
        <strain evidence="1">BCW_2665</strain>
    </source>
</reference>
<proteinExistence type="predicted"/>
<organism evidence="1">
    <name type="scientific">Salmonella enterica subsp. enterica serovar Concord</name>
    <dbReference type="NCBI Taxonomy" id="483687"/>
    <lineage>
        <taxon>Bacteria</taxon>
        <taxon>Pseudomonadati</taxon>
        <taxon>Pseudomonadota</taxon>
        <taxon>Gammaproteobacteria</taxon>
        <taxon>Enterobacterales</taxon>
        <taxon>Enterobacteriaceae</taxon>
        <taxon>Salmonella</taxon>
    </lineage>
</organism>